<dbReference type="GO" id="GO:0020037">
    <property type="term" value="F:heme binding"/>
    <property type="evidence" value="ECO:0007669"/>
    <property type="project" value="InterPro"/>
</dbReference>
<name>A0AAN7JE51_QUERU</name>
<dbReference type="InterPro" id="IPR001128">
    <property type="entry name" value="Cyt_P450"/>
</dbReference>
<dbReference type="Gene3D" id="1.10.630.10">
    <property type="entry name" value="Cytochrome P450"/>
    <property type="match status" value="1"/>
</dbReference>
<organism evidence="7 8">
    <name type="scientific">Quercus rubra</name>
    <name type="common">Northern red oak</name>
    <name type="synonym">Quercus borealis</name>
    <dbReference type="NCBI Taxonomy" id="3512"/>
    <lineage>
        <taxon>Eukaryota</taxon>
        <taxon>Viridiplantae</taxon>
        <taxon>Streptophyta</taxon>
        <taxon>Embryophyta</taxon>
        <taxon>Tracheophyta</taxon>
        <taxon>Spermatophyta</taxon>
        <taxon>Magnoliopsida</taxon>
        <taxon>eudicotyledons</taxon>
        <taxon>Gunneridae</taxon>
        <taxon>Pentapetalae</taxon>
        <taxon>rosids</taxon>
        <taxon>fabids</taxon>
        <taxon>Fagales</taxon>
        <taxon>Fagaceae</taxon>
        <taxon>Quercus</taxon>
    </lineage>
</organism>
<comment type="caution">
    <text evidence="7">The sequence shown here is derived from an EMBL/GenBank/DDBJ whole genome shotgun (WGS) entry which is preliminary data.</text>
</comment>
<accession>A0AAN7JE51</accession>
<keyword evidence="2" id="KW-0349">Heme</keyword>
<dbReference type="GO" id="GO:0016705">
    <property type="term" value="F:oxidoreductase activity, acting on paired donors, with incorporation or reduction of molecular oxygen"/>
    <property type="evidence" value="ECO:0007669"/>
    <property type="project" value="InterPro"/>
</dbReference>
<dbReference type="PANTHER" id="PTHR47955">
    <property type="entry name" value="CYTOCHROME P450 FAMILY 71 PROTEIN"/>
    <property type="match status" value="1"/>
</dbReference>
<dbReference type="Proteomes" id="UP001324115">
    <property type="component" value="Unassembled WGS sequence"/>
</dbReference>
<evidence type="ECO:0008006" key="9">
    <source>
        <dbReference type="Google" id="ProtNLM"/>
    </source>
</evidence>
<protein>
    <recommendedName>
        <fullName evidence="9">Cytochrome P450</fullName>
    </recommendedName>
</protein>
<keyword evidence="6" id="KW-0472">Membrane</keyword>
<evidence type="ECO:0000256" key="6">
    <source>
        <dbReference type="SAM" id="Phobius"/>
    </source>
</evidence>
<dbReference type="GO" id="GO:0005506">
    <property type="term" value="F:iron ion binding"/>
    <property type="evidence" value="ECO:0007669"/>
    <property type="project" value="InterPro"/>
</dbReference>
<evidence type="ECO:0000256" key="4">
    <source>
        <dbReference type="ARBA" id="ARBA00023002"/>
    </source>
</evidence>
<dbReference type="InterPro" id="IPR036396">
    <property type="entry name" value="Cyt_P450_sf"/>
</dbReference>
<evidence type="ECO:0000313" key="8">
    <source>
        <dbReference type="Proteomes" id="UP001324115"/>
    </source>
</evidence>
<keyword evidence="5" id="KW-0408">Iron</keyword>
<dbReference type="PANTHER" id="PTHR47955:SF8">
    <property type="entry name" value="CYTOCHROME P450 71D11-LIKE"/>
    <property type="match status" value="1"/>
</dbReference>
<sequence length="242" mass="27198">MNLFFLSLHWIPTIFLVLIFTLSLSFLLKQRKVKKAANLPQGPSKLPIIGNLHQIGNGNHHSLWNLSKKYGPAMLLQLGRNQVLVISSPQMAKEVLKNHDVGCCTKPKLHVQKKLTNNFLTIAFSSYNDSWRQMRKLFMTELFTKIKIQSFKCTRKVNVPQLIDSIALNSPNSIDLSEKALTLTYSIICHIAFSRDYEKIEGGKLKELNEEAVQILGIISAVDILPWLGGIVDAIMGLSTAD</sequence>
<evidence type="ECO:0000256" key="1">
    <source>
        <dbReference type="ARBA" id="ARBA00010617"/>
    </source>
</evidence>
<dbReference type="Pfam" id="PF00067">
    <property type="entry name" value="p450"/>
    <property type="match status" value="1"/>
</dbReference>
<dbReference type="AlphaFoldDB" id="A0AAN7JE51"/>
<dbReference type="PRINTS" id="PR00463">
    <property type="entry name" value="EP450I"/>
</dbReference>
<keyword evidence="4" id="KW-0560">Oxidoreductase</keyword>
<dbReference type="InterPro" id="IPR002401">
    <property type="entry name" value="Cyt_P450_E_grp-I"/>
</dbReference>
<evidence type="ECO:0000313" key="7">
    <source>
        <dbReference type="EMBL" id="KAK4608081.1"/>
    </source>
</evidence>
<feature type="transmembrane region" description="Helical" evidence="6">
    <location>
        <begin position="6"/>
        <end position="28"/>
    </location>
</feature>
<evidence type="ECO:0000256" key="3">
    <source>
        <dbReference type="ARBA" id="ARBA00022723"/>
    </source>
</evidence>
<evidence type="ECO:0000256" key="5">
    <source>
        <dbReference type="ARBA" id="ARBA00023004"/>
    </source>
</evidence>
<reference evidence="7 8" key="1">
    <citation type="journal article" date="2023" name="G3 (Bethesda)">
        <title>A haplotype-resolved chromosome-scale genome for Quercus rubra L. provides insights into the genetics of adaptive traits for red oak species.</title>
        <authorList>
            <person name="Kapoor B."/>
            <person name="Jenkins J."/>
            <person name="Schmutz J."/>
            <person name="Zhebentyayeva T."/>
            <person name="Kuelheim C."/>
            <person name="Coggeshall M."/>
            <person name="Heim C."/>
            <person name="Lasky J.R."/>
            <person name="Leites L."/>
            <person name="Islam-Faridi N."/>
            <person name="Romero-Severson J."/>
            <person name="DeLeo V.L."/>
            <person name="Lucas S.M."/>
            <person name="Lazic D."/>
            <person name="Gailing O."/>
            <person name="Carlson J."/>
            <person name="Staton M."/>
        </authorList>
    </citation>
    <scope>NUCLEOTIDE SEQUENCE [LARGE SCALE GENOMIC DNA]</scope>
    <source>
        <strain evidence="7">Pseudo-F2</strain>
    </source>
</reference>
<keyword evidence="8" id="KW-1185">Reference proteome</keyword>
<dbReference type="EMBL" id="JAXUIC010000001">
    <property type="protein sequence ID" value="KAK4608081.1"/>
    <property type="molecule type" value="Genomic_DNA"/>
</dbReference>
<dbReference type="SUPFAM" id="SSF48264">
    <property type="entry name" value="Cytochrome P450"/>
    <property type="match status" value="1"/>
</dbReference>
<keyword evidence="6" id="KW-0812">Transmembrane</keyword>
<dbReference type="GO" id="GO:0004497">
    <property type="term" value="F:monooxygenase activity"/>
    <property type="evidence" value="ECO:0007669"/>
    <property type="project" value="InterPro"/>
</dbReference>
<evidence type="ECO:0000256" key="2">
    <source>
        <dbReference type="ARBA" id="ARBA00022617"/>
    </source>
</evidence>
<proteinExistence type="inferred from homology"/>
<keyword evidence="6" id="KW-1133">Transmembrane helix</keyword>
<keyword evidence="3" id="KW-0479">Metal-binding</keyword>
<comment type="similarity">
    <text evidence="1">Belongs to the cytochrome P450 family.</text>
</comment>
<gene>
    <name evidence="7" type="ORF">RGQ29_001768</name>
</gene>